<evidence type="ECO:0000256" key="2">
    <source>
        <dbReference type="ARBA" id="ARBA00023136"/>
    </source>
</evidence>
<dbReference type="InterPro" id="IPR011662">
    <property type="entry name" value="Secretin/TonB_short_N"/>
</dbReference>
<dbReference type="SMART" id="SM00965">
    <property type="entry name" value="STN"/>
    <property type="match status" value="1"/>
</dbReference>
<dbReference type="InterPro" id="IPR023997">
    <property type="entry name" value="TonB-dep_OMP_SusC/RagA_CS"/>
</dbReference>
<gene>
    <name evidence="6" type="ORF">OD355_12425</name>
</gene>
<dbReference type="SUPFAM" id="SSF56935">
    <property type="entry name" value="Porins"/>
    <property type="match status" value="1"/>
</dbReference>
<keyword evidence="2 4" id="KW-0472">Membrane</keyword>
<dbReference type="InterPro" id="IPR039426">
    <property type="entry name" value="TonB-dep_rcpt-like"/>
</dbReference>
<dbReference type="SUPFAM" id="SSF49464">
    <property type="entry name" value="Carboxypeptidase regulatory domain-like"/>
    <property type="match status" value="1"/>
</dbReference>
<evidence type="ECO:0000256" key="4">
    <source>
        <dbReference type="PROSITE-ProRule" id="PRU01360"/>
    </source>
</evidence>
<keyword evidence="4" id="KW-0812">Transmembrane</keyword>
<keyword evidence="4" id="KW-1134">Transmembrane beta strand</keyword>
<evidence type="ECO:0000313" key="7">
    <source>
        <dbReference type="Proteomes" id="UP001209317"/>
    </source>
</evidence>
<dbReference type="InterPro" id="IPR037066">
    <property type="entry name" value="Plug_dom_sf"/>
</dbReference>
<dbReference type="Gene3D" id="2.170.130.10">
    <property type="entry name" value="TonB-dependent receptor, plug domain"/>
    <property type="match status" value="1"/>
</dbReference>
<comment type="subcellular location">
    <subcellularLocation>
        <location evidence="4">Cell outer membrane</location>
        <topology evidence="4">Multi-pass membrane protein</topology>
    </subcellularLocation>
</comment>
<dbReference type="NCBIfam" id="TIGR04056">
    <property type="entry name" value="OMP_RagA_SusC"/>
    <property type="match status" value="1"/>
</dbReference>
<keyword evidence="1 4" id="KW-0813">Transport</keyword>
<reference evidence="6" key="1">
    <citation type="submission" date="2022-10" db="EMBL/GenBank/DDBJ databases">
        <authorList>
            <person name="Kim H.S."/>
            <person name="Kim J.-S."/>
            <person name="Suh M.K."/>
            <person name="Eom M.K."/>
            <person name="Lee J.-S."/>
        </authorList>
    </citation>
    <scope>NUCLEOTIDE SEQUENCE</scope>
    <source>
        <strain evidence="6">LIP-5</strain>
    </source>
</reference>
<dbReference type="EMBL" id="JAOTPL010000023">
    <property type="protein sequence ID" value="MCU7695324.1"/>
    <property type="molecule type" value="Genomic_DNA"/>
</dbReference>
<dbReference type="Pfam" id="PF13715">
    <property type="entry name" value="CarbopepD_reg_2"/>
    <property type="match status" value="1"/>
</dbReference>
<protein>
    <submittedName>
        <fullName evidence="6">TonB-dependent receptor</fullName>
    </submittedName>
</protein>
<dbReference type="InterPro" id="IPR008969">
    <property type="entry name" value="CarboxyPept-like_regulatory"/>
</dbReference>
<dbReference type="GO" id="GO:0009279">
    <property type="term" value="C:cell outer membrane"/>
    <property type="evidence" value="ECO:0007669"/>
    <property type="project" value="UniProtKB-SubCell"/>
</dbReference>
<evidence type="ECO:0000256" key="1">
    <source>
        <dbReference type="ARBA" id="ARBA00022448"/>
    </source>
</evidence>
<proteinExistence type="inferred from homology"/>
<comment type="similarity">
    <text evidence="4">Belongs to the TonB-dependent receptor family.</text>
</comment>
<dbReference type="PROSITE" id="PS52016">
    <property type="entry name" value="TONB_DEPENDENT_REC_3"/>
    <property type="match status" value="1"/>
</dbReference>
<name>A0AAE3LLF0_9BACT</name>
<dbReference type="InterPro" id="IPR023996">
    <property type="entry name" value="TonB-dep_OMP_SusC/RagA"/>
</dbReference>
<dbReference type="RefSeq" id="WP_263038812.1">
    <property type="nucleotide sequence ID" value="NZ_JAOTPL010000023.1"/>
</dbReference>
<organism evidence="6 7">
    <name type="scientific">Haoranjiania flava</name>
    <dbReference type="NCBI Taxonomy" id="1856322"/>
    <lineage>
        <taxon>Bacteria</taxon>
        <taxon>Pseudomonadati</taxon>
        <taxon>Bacteroidota</taxon>
        <taxon>Chitinophagia</taxon>
        <taxon>Chitinophagales</taxon>
        <taxon>Chitinophagaceae</taxon>
        <taxon>Haoranjiania</taxon>
    </lineage>
</organism>
<dbReference type="FunFam" id="2.170.130.10:FF:000003">
    <property type="entry name" value="SusC/RagA family TonB-linked outer membrane protein"/>
    <property type="match status" value="1"/>
</dbReference>
<dbReference type="Pfam" id="PF07715">
    <property type="entry name" value="Plug"/>
    <property type="match status" value="1"/>
</dbReference>
<keyword evidence="6" id="KW-0675">Receptor</keyword>
<dbReference type="AlphaFoldDB" id="A0AAE3LLF0"/>
<feature type="domain" description="Secretin/TonB short N-terminal" evidence="5">
    <location>
        <begin position="40"/>
        <end position="91"/>
    </location>
</feature>
<dbReference type="Gene3D" id="2.60.40.1120">
    <property type="entry name" value="Carboxypeptidase-like, regulatory domain"/>
    <property type="match status" value="1"/>
</dbReference>
<evidence type="ECO:0000313" key="6">
    <source>
        <dbReference type="EMBL" id="MCU7695324.1"/>
    </source>
</evidence>
<dbReference type="InterPro" id="IPR012910">
    <property type="entry name" value="Plug_dom"/>
</dbReference>
<keyword evidence="7" id="KW-1185">Reference proteome</keyword>
<evidence type="ECO:0000259" key="5">
    <source>
        <dbReference type="SMART" id="SM00965"/>
    </source>
</evidence>
<accession>A0AAE3LLF0</accession>
<keyword evidence="3 4" id="KW-0998">Cell outer membrane</keyword>
<evidence type="ECO:0000256" key="3">
    <source>
        <dbReference type="ARBA" id="ARBA00023237"/>
    </source>
</evidence>
<sequence>MTVFCLHAGAAGLAQNTITLAAKNTELSKLFSMIQQQTDYRFLYHEDAAVMSLKKNIDVKAASIENVMGRILQGTGLSYNIVNKNLVVIKTAQAARASDLSNARQQRIIRGVVTNDKGEPLSGAAVIQKGTTLGVLTNEAGEFSINVPVGAELEISFAGHVTLTVQATEDSMKIVLQARENMDDVVIVAYGTQKKQEVVGAMTTINPGDLKVPSSNLTTALAGRLAGVIAYQRSGEPGEDNAEFFIRGVTSFGTGKKDPLILIDGIELTVRDLARMSPDDIESFSIMKDATSTALYGARGANGVILVTTKQGRRGKATINLRAENSWSSPTTNVELADPVTYMKMYNYAQVSRNPLADPFFTQEKIDATAEGLHPLIYPAVDWRKMLFKKNTINQRANMSVSGGGDVARYYVTASYAKDNGILNVDKRNNFNSNIKLNTYTLRSNVNINLTKTTELIVRLNGAFDDYRGPIDGGAQVYSDVMRSSPVLFPAYFPKDSARWYVQHIMFGYPASGAIQPGGSSINPYANMVRGYKDYSRSFMSAQLEVKQRLDFITEGLRFRTLFNTNRSSFFDVVRGYTPFRYYISEFDRYSGDYTLQVQNPTGGTEYLTYSEPTKTIASSFYWETAFDYGRVFHQKHSISGLLVGVIRQSLVGNSGSLQLSLPSRNIGLSGRATYAYDSRYAAEFNFGYNGSERFYKDKRMGFFPSAGVAWTVSNEKFWERLSKTVNLFKLRATYGLVGNDQIGRTEDRFFYLSEVNMNDGDRGMTFGYDGGNSLSGVSVNRFPNFDITWETAYKSNFGAELSLFNNKIKILADYYTENRKNILLSRPEIPQTLGVSTTIYANSGKGSGRGLDVSVDYAHQFNENLGLVMRGNYTYATTKVTYYPQVDYGDNWWRYREGYPFSQNWAYIAERLFIDESDVRNSPPQDFGTPVIGGDIKYRDINNDGIINEYDKVATGFPETPEIIYGFGFSLIYKGFDFSSFFQGLANESFWMRPAYLQPFYQNHQVLKVFADDYYNPDNPNPYALYPRLSIAESKNNNQYSTWWLRSGAFLRWKQAEIGYTFPERWTKKAKMSKLRIYGNGTNLMLLSDFKLWDVEMGGRDAGLGYPLQRVFNVGLQANF</sequence>
<comment type="caution">
    <text evidence="6">The sequence shown here is derived from an EMBL/GenBank/DDBJ whole genome shotgun (WGS) entry which is preliminary data.</text>
</comment>
<dbReference type="Proteomes" id="UP001209317">
    <property type="component" value="Unassembled WGS sequence"/>
</dbReference>
<dbReference type="NCBIfam" id="TIGR04057">
    <property type="entry name" value="SusC_RagA_signa"/>
    <property type="match status" value="1"/>
</dbReference>